<proteinExistence type="predicted"/>
<feature type="compositionally biased region" description="Polar residues" evidence="1">
    <location>
        <begin position="76"/>
        <end position="87"/>
    </location>
</feature>
<feature type="compositionally biased region" description="Polar residues" evidence="1">
    <location>
        <begin position="224"/>
        <end position="235"/>
    </location>
</feature>
<evidence type="ECO:0000256" key="1">
    <source>
        <dbReference type="SAM" id="MobiDB-lite"/>
    </source>
</evidence>
<feature type="compositionally biased region" description="Low complexity" evidence="1">
    <location>
        <begin position="163"/>
        <end position="174"/>
    </location>
</feature>
<evidence type="ECO:0000313" key="2">
    <source>
        <dbReference type="EMBL" id="CAH2080307.1"/>
    </source>
</evidence>
<protein>
    <submittedName>
        <fullName evidence="2">Uncharacterized protein</fullName>
    </submittedName>
</protein>
<feature type="compositionally biased region" description="Polar residues" evidence="1">
    <location>
        <begin position="38"/>
        <end position="50"/>
    </location>
</feature>
<feature type="non-terminal residue" evidence="2">
    <location>
        <position position="641"/>
    </location>
</feature>
<dbReference type="EMBL" id="CAKOGK010000190">
    <property type="protein sequence ID" value="CAH2080307.1"/>
    <property type="molecule type" value="Genomic_DNA"/>
</dbReference>
<feature type="compositionally biased region" description="Low complexity" evidence="1">
    <location>
        <begin position="52"/>
        <end position="63"/>
    </location>
</feature>
<evidence type="ECO:0000313" key="3">
    <source>
        <dbReference type="Proteomes" id="UP000837857"/>
    </source>
</evidence>
<feature type="compositionally biased region" description="Low complexity" evidence="1">
    <location>
        <begin position="89"/>
        <end position="100"/>
    </location>
</feature>
<reference evidence="2" key="1">
    <citation type="submission" date="2022-03" db="EMBL/GenBank/DDBJ databases">
        <authorList>
            <person name="Martin H S."/>
        </authorList>
    </citation>
    <scope>NUCLEOTIDE SEQUENCE [LARGE SCALE GENOMIC DNA]</scope>
</reference>
<name>A0ABN8JDW4_9NEOP</name>
<feature type="non-terminal residue" evidence="2">
    <location>
        <position position="1"/>
    </location>
</feature>
<feature type="compositionally biased region" description="Polar residues" evidence="1">
    <location>
        <begin position="150"/>
        <end position="161"/>
    </location>
</feature>
<dbReference type="Proteomes" id="UP000837857">
    <property type="component" value="Unassembled WGS sequence"/>
</dbReference>
<keyword evidence="3" id="KW-1185">Reference proteome</keyword>
<accession>A0ABN8JDW4</accession>
<comment type="caution">
    <text evidence="2">The sequence shown here is derived from an EMBL/GenBank/DDBJ whole genome shotgun (WGS) entry which is preliminary data.</text>
</comment>
<feature type="compositionally biased region" description="Polar residues" evidence="1">
    <location>
        <begin position="113"/>
        <end position="124"/>
    </location>
</feature>
<organism evidence="2 3">
    <name type="scientific">Iphiclides podalirius</name>
    <name type="common">scarce swallowtail</name>
    <dbReference type="NCBI Taxonomy" id="110791"/>
    <lineage>
        <taxon>Eukaryota</taxon>
        <taxon>Metazoa</taxon>
        <taxon>Ecdysozoa</taxon>
        <taxon>Arthropoda</taxon>
        <taxon>Hexapoda</taxon>
        <taxon>Insecta</taxon>
        <taxon>Pterygota</taxon>
        <taxon>Neoptera</taxon>
        <taxon>Endopterygota</taxon>
        <taxon>Lepidoptera</taxon>
        <taxon>Glossata</taxon>
        <taxon>Ditrysia</taxon>
        <taxon>Papilionoidea</taxon>
        <taxon>Papilionidae</taxon>
        <taxon>Papilioninae</taxon>
        <taxon>Iphiclides</taxon>
    </lineage>
</organism>
<feature type="compositionally biased region" description="Low complexity" evidence="1">
    <location>
        <begin position="126"/>
        <end position="137"/>
    </location>
</feature>
<feature type="region of interest" description="Disordered" evidence="1">
    <location>
        <begin position="1"/>
        <end position="251"/>
    </location>
</feature>
<gene>
    <name evidence="2" type="ORF">IPOD504_LOCUS17778</name>
</gene>
<feature type="compositionally biased region" description="Polar residues" evidence="1">
    <location>
        <begin position="187"/>
        <end position="198"/>
    </location>
</feature>
<feature type="compositionally biased region" description="Low complexity" evidence="1">
    <location>
        <begin position="200"/>
        <end position="211"/>
    </location>
</feature>
<sequence>VGQPVRQVPQLKVTLPHPDLLLEANSGNQGTGTSGNSPQQGTPSNQSPTAPTGPGSQPSNGNSGNQGTGTSGNSPQQGTPSNQSPTAPTGPGSQPSNGNSGNQGTGTSGNSPQQGTPSNQSPTAPTGPGSQPSNGNSGNQGTGTSGNSPQQGTPSNQSPTAPTGPGSQPSNGNSGNQGTGTSGNSPQQGTPSNQSPTAPTGPGSQPSNGNSGNQGTGTSGNSPQQGTPSNQSPTAPTGPGSQPSNGGGNQFVRCLSSKLRFLIRTYYWRQQRQPGHWYIRQLSTTRNAFEPKPYCSNRPRWANQFVRCLSSKLRFLIRTYYWRQQRQPGHWYIRQLSTTRNAFEPKPYCSNRPRWANQFVRCLSSKLRFLIRTYYWRQQRQPGHWYIRQLSTTRNAFEPKPYCSNRPRWANQFVRCLSSKLRFLIRTYYWRQQRQPGHWYIRQLSTTRNAFEPKPYCSNRPRWANQFVRCLSSKLRFLIRTYYWRQQRQPGHWYIRQLSTTRNAFEPKPYCSNRPRWANQFVRCLSSKLRFLIRTYYWRQQRQPGHWYIRQLSTTRNAFEPKPYCSNRPRWANQFVRCLSSKLRFLIRTYYWRYRSANRQRLSIGYRFELKRQLTTSRRLSTSRKRSNHIAGKNFPIRKGK</sequence>
<feature type="region of interest" description="Disordered" evidence="1">
    <location>
        <begin position="619"/>
        <end position="641"/>
    </location>
</feature>